<dbReference type="PANTHER" id="PTHR11468">
    <property type="entry name" value="GLYCOGEN PHOSPHORYLASE"/>
    <property type="match status" value="1"/>
</dbReference>
<gene>
    <name evidence="4" type="ORF">AVEN_191925_1</name>
</gene>
<evidence type="ECO:0000256" key="1">
    <source>
        <dbReference type="ARBA" id="ARBA00006047"/>
    </source>
</evidence>
<comment type="catalytic activity">
    <reaction evidence="2">
        <text>[(1-&gt;4)-alpha-D-glucosyl](n) + phosphate = [(1-&gt;4)-alpha-D-glucosyl](n-1) + alpha-D-glucose 1-phosphate</text>
        <dbReference type="Rhea" id="RHEA:41732"/>
        <dbReference type="Rhea" id="RHEA-COMP:9584"/>
        <dbReference type="Rhea" id="RHEA-COMP:9586"/>
        <dbReference type="ChEBI" id="CHEBI:15444"/>
        <dbReference type="ChEBI" id="CHEBI:43474"/>
        <dbReference type="ChEBI" id="CHEBI:58601"/>
        <dbReference type="EC" id="2.4.1.1"/>
    </reaction>
</comment>
<evidence type="ECO:0000313" key="5">
    <source>
        <dbReference type="Proteomes" id="UP000499080"/>
    </source>
</evidence>
<keyword evidence="5" id="KW-1185">Reference proteome</keyword>
<comment type="caution">
    <text evidence="4">The sequence shown here is derived from an EMBL/GenBank/DDBJ whole genome shotgun (WGS) entry which is preliminary data.</text>
</comment>
<proteinExistence type="inferred from homology"/>
<dbReference type="AlphaFoldDB" id="A0A4Y2XED3"/>
<sequence>MFASLQNLAARIGFWQTAKFSEYPFFAQAFTNAHGVEQLNGALTIGTLDGANVEMRDEMGPENIFIFGMTVDDVKELQKKGCHQENSHFAWKKLWPDSAVECDFEGFETVPVEPAVNEIVSAYKIMRLEMENDINELKEYLSQELATEELKELHYVPQQKVMEESLSEEEEVTAKQQSSDIIR</sequence>
<dbReference type="SUPFAM" id="SSF53756">
    <property type="entry name" value="UDP-Glycosyltransferase/glycogen phosphorylase"/>
    <property type="match status" value="1"/>
</dbReference>
<feature type="region of interest" description="Disordered" evidence="3">
    <location>
        <begin position="162"/>
        <end position="183"/>
    </location>
</feature>
<dbReference type="EMBL" id="BGPR01074854">
    <property type="protein sequence ID" value="GBO46897.1"/>
    <property type="molecule type" value="Genomic_DNA"/>
</dbReference>
<keyword evidence="2" id="KW-0663">Pyridoxal phosphate</keyword>
<keyword evidence="2" id="KW-0119">Carbohydrate metabolism</keyword>
<feature type="compositionally biased region" description="Polar residues" evidence="3">
    <location>
        <begin position="174"/>
        <end position="183"/>
    </location>
</feature>
<organism evidence="4 5">
    <name type="scientific">Araneus ventricosus</name>
    <name type="common">Orbweaver spider</name>
    <name type="synonym">Epeira ventricosa</name>
    <dbReference type="NCBI Taxonomy" id="182803"/>
    <lineage>
        <taxon>Eukaryota</taxon>
        <taxon>Metazoa</taxon>
        <taxon>Ecdysozoa</taxon>
        <taxon>Arthropoda</taxon>
        <taxon>Chelicerata</taxon>
        <taxon>Arachnida</taxon>
        <taxon>Araneae</taxon>
        <taxon>Araneomorphae</taxon>
        <taxon>Entelegynae</taxon>
        <taxon>Araneoidea</taxon>
        <taxon>Araneidae</taxon>
        <taxon>Araneus</taxon>
    </lineage>
</organism>
<comment type="function">
    <text evidence="2">Allosteric enzyme that catalyzes the rate-limiting step in glycogen catabolism, the phosphorolytic cleavage of glycogen to produce glucose-1-phosphate, and plays a central role in maintaining cellular and organismal glucose homeostasis.</text>
</comment>
<dbReference type="OrthoDB" id="6418214at2759"/>
<evidence type="ECO:0000256" key="2">
    <source>
        <dbReference type="RuleBase" id="RU000587"/>
    </source>
</evidence>
<protein>
    <recommendedName>
        <fullName evidence="2">Alpha-1,4 glucan phosphorylase</fullName>
        <ecNumber evidence="2">2.4.1.1</ecNumber>
    </recommendedName>
</protein>
<evidence type="ECO:0000256" key="3">
    <source>
        <dbReference type="SAM" id="MobiDB-lite"/>
    </source>
</evidence>
<dbReference type="Pfam" id="PF00343">
    <property type="entry name" value="Phosphorylase"/>
    <property type="match status" value="1"/>
</dbReference>
<evidence type="ECO:0000313" key="4">
    <source>
        <dbReference type="EMBL" id="GBO46897.1"/>
    </source>
</evidence>
<dbReference type="GO" id="GO:0008184">
    <property type="term" value="F:glycogen phosphorylase activity"/>
    <property type="evidence" value="ECO:0007669"/>
    <property type="project" value="InterPro"/>
</dbReference>
<dbReference type="PANTHER" id="PTHR11468:SF13">
    <property type="entry name" value="GLYCOGEN PHOSPHORYLASE"/>
    <property type="match status" value="1"/>
</dbReference>
<reference evidence="4 5" key="1">
    <citation type="journal article" date="2019" name="Sci. Rep.">
        <title>Orb-weaving spider Araneus ventricosus genome elucidates the spidroin gene catalogue.</title>
        <authorList>
            <person name="Kono N."/>
            <person name="Nakamura H."/>
            <person name="Ohtoshi R."/>
            <person name="Moran D.A.P."/>
            <person name="Shinohara A."/>
            <person name="Yoshida Y."/>
            <person name="Fujiwara M."/>
            <person name="Mori M."/>
            <person name="Tomita M."/>
            <person name="Arakawa K."/>
        </authorList>
    </citation>
    <scope>NUCLEOTIDE SEQUENCE [LARGE SCALE GENOMIC DNA]</scope>
</reference>
<comment type="cofactor">
    <cofactor evidence="2">
        <name>pyridoxal 5'-phosphate</name>
        <dbReference type="ChEBI" id="CHEBI:597326"/>
    </cofactor>
</comment>
<comment type="similarity">
    <text evidence="1 2">Belongs to the glycogen phosphorylase family.</text>
</comment>
<dbReference type="GO" id="GO:0005980">
    <property type="term" value="P:glycogen catabolic process"/>
    <property type="evidence" value="ECO:0007669"/>
    <property type="project" value="TreeGrafter"/>
</dbReference>
<dbReference type="InterPro" id="IPR000811">
    <property type="entry name" value="Glyco_trans_35"/>
</dbReference>
<dbReference type="Gene3D" id="3.40.50.2000">
    <property type="entry name" value="Glycogen Phosphorylase B"/>
    <property type="match status" value="1"/>
</dbReference>
<dbReference type="Proteomes" id="UP000499080">
    <property type="component" value="Unassembled WGS sequence"/>
</dbReference>
<dbReference type="GO" id="GO:0030170">
    <property type="term" value="F:pyridoxal phosphate binding"/>
    <property type="evidence" value="ECO:0007669"/>
    <property type="project" value="TreeGrafter"/>
</dbReference>
<accession>A0A4Y2XED3</accession>
<name>A0A4Y2XED3_ARAVE</name>
<dbReference type="EC" id="2.4.1.1" evidence="2"/>
<dbReference type="GO" id="GO:0005737">
    <property type="term" value="C:cytoplasm"/>
    <property type="evidence" value="ECO:0007669"/>
    <property type="project" value="TreeGrafter"/>
</dbReference>
<keyword evidence="2" id="KW-0808">Transferase</keyword>
<keyword evidence="2" id="KW-0328">Glycosyltransferase</keyword>